<reference evidence="2 3" key="1">
    <citation type="submission" date="2014-08" db="EMBL/GenBank/DDBJ databases">
        <authorList>
            <person name="Wibberg D."/>
        </authorList>
    </citation>
    <scope>NUCLEOTIDE SEQUENCE [LARGE SCALE GENOMIC DNA]</scope>
    <source>
        <strain evidence="3">ING2-E5B</strain>
    </source>
</reference>
<organism evidence="2 3">
    <name type="scientific">Fermentimonas caenicola</name>
    <dbReference type="NCBI Taxonomy" id="1562970"/>
    <lineage>
        <taxon>Bacteria</taxon>
        <taxon>Pseudomonadati</taxon>
        <taxon>Bacteroidota</taxon>
        <taxon>Bacteroidia</taxon>
        <taxon>Bacteroidales</taxon>
        <taxon>Dysgonomonadaceae</taxon>
        <taxon>Fermentimonas</taxon>
    </lineage>
</organism>
<dbReference type="KEGG" id="pbt:ING2E5B_0833"/>
<protein>
    <recommendedName>
        <fullName evidence="1">N-acetyltransferase domain-containing protein</fullName>
    </recommendedName>
</protein>
<dbReference type="STRING" id="1562970.ING2E5B_0833"/>
<dbReference type="Pfam" id="PF00583">
    <property type="entry name" value="Acetyltransf_1"/>
    <property type="match status" value="1"/>
</dbReference>
<evidence type="ECO:0000313" key="3">
    <source>
        <dbReference type="Proteomes" id="UP000032417"/>
    </source>
</evidence>
<dbReference type="Gene3D" id="3.40.630.30">
    <property type="match status" value="1"/>
</dbReference>
<evidence type="ECO:0000313" key="2">
    <source>
        <dbReference type="EMBL" id="CEA15597.1"/>
    </source>
</evidence>
<dbReference type="InterPro" id="IPR000182">
    <property type="entry name" value="GNAT_dom"/>
</dbReference>
<dbReference type="SUPFAM" id="SSF55729">
    <property type="entry name" value="Acyl-CoA N-acyltransferases (Nat)"/>
    <property type="match status" value="1"/>
</dbReference>
<sequence>MEDSNFKFRILSLDRFNYPMLKSRLIDLYLTAFTQGEYAQYIDKADAEETVEFLIENGFGYIAIYNEEIVAFTLATTLSFDKEFPIGVLDNVKHDNIVYIAEVIVDSDFRRNGLATALIDRLIGLEKYKYSGAVIRVWEKNRPALSLYQKLGFSRVAEISQTKMSSPTEEFQMRKIYLYKNFNV</sequence>
<accession>A0A098C102</accession>
<keyword evidence="3" id="KW-1185">Reference proteome</keyword>
<dbReference type="AlphaFoldDB" id="A0A098C102"/>
<feature type="domain" description="N-acetyltransferase" evidence="1">
    <location>
        <begin position="8"/>
        <end position="183"/>
    </location>
</feature>
<evidence type="ECO:0000259" key="1">
    <source>
        <dbReference type="PROSITE" id="PS51186"/>
    </source>
</evidence>
<dbReference type="HOGENOM" id="CLU_1466955_0_0_10"/>
<name>A0A098C102_9BACT</name>
<dbReference type="PROSITE" id="PS51186">
    <property type="entry name" value="GNAT"/>
    <property type="match status" value="1"/>
</dbReference>
<dbReference type="EMBL" id="LN515532">
    <property type="protein sequence ID" value="CEA15597.1"/>
    <property type="molecule type" value="Genomic_DNA"/>
</dbReference>
<gene>
    <name evidence="2" type="ORF">ING2E5B_0833</name>
</gene>
<dbReference type="Proteomes" id="UP000032417">
    <property type="component" value="Chromosome 1"/>
</dbReference>
<dbReference type="OrthoDB" id="9805924at2"/>
<dbReference type="GO" id="GO:0016747">
    <property type="term" value="F:acyltransferase activity, transferring groups other than amino-acyl groups"/>
    <property type="evidence" value="ECO:0007669"/>
    <property type="project" value="InterPro"/>
</dbReference>
<dbReference type="CDD" id="cd04301">
    <property type="entry name" value="NAT_SF"/>
    <property type="match status" value="1"/>
</dbReference>
<proteinExistence type="predicted"/>
<dbReference type="InterPro" id="IPR016181">
    <property type="entry name" value="Acyl_CoA_acyltransferase"/>
</dbReference>